<dbReference type="GO" id="GO:0003684">
    <property type="term" value="F:damaged DNA binding"/>
    <property type="evidence" value="ECO:0007669"/>
    <property type="project" value="InterPro"/>
</dbReference>
<dbReference type="InterPro" id="IPR005160">
    <property type="entry name" value="Ku_C"/>
</dbReference>
<dbReference type="InterPro" id="IPR027388">
    <property type="entry name" value="Ku70_bridge/pillars_dom_sf"/>
</dbReference>
<dbReference type="InterPro" id="IPR036465">
    <property type="entry name" value="vWFA_dom_sf"/>
</dbReference>
<dbReference type="InterPro" id="IPR006164">
    <property type="entry name" value="DNA_bd_Ku70/Ku80"/>
</dbReference>
<dbReference type="GO" id="GO:0000723">
    <property type="term" value="P:telomere maintenance"/>
    <property type="evidence" value="ECO:0007669"/>
    <property type="project" value="InterPro"/>
</dbReference>
<evidence type="ECO:0000313" key="14">
    <source>
        <dbReference type="Proteomes" id="UP000290809"/>
    </source>
</evidence>
<keyword evidence="8" id="KW-0238">DNA-binding</keyword>
<evidence type="ECO:0000256" key="8">
    <source>
        <dbReference type="ARBA" id="ARBA00023125"/>
    </source>
</evidence>
<evidence type="ECO:0000256" key="3">
    <source>
        <dbReference type="ARBA" id="ARBA00022741"/>
    </source>
</evidence>
<keyword evidence="6 13" id="KW-0347">Helicase</keyword>
<dbReference type="Gene3D" id="1.10.720.30">
    <property type="entry name" value="SAP domain"/>
    <property type="match status" value="1"/>
</dbReference>
<keyword evidence="9" id="KW-0233">DNA recombination</keyword>
<comment type="caution">
    <text evidence="13">The sequence shown here is derived from an EMBL/GenBank/DDBJ whole genome shotgun (WGS) entry which is preliminary data.</text>
</comment>
<dbReference type="NCBIfam" id="TIGR00578">
    <property type="entry name" value="ku70"/>
    <property type="match status" value="1"/>
</dbReference>
<dbReference type="Gene3D" id="3.40.50.1820">
    <property type="entry name" value="alpha/beta hydrolase"/>
    <property type="match status" value="1"/>
</dbReference>
<dbReference type="GO" id="GO:0043564">
    <property type="term" value="C:Ku70:Ku80 complex"/>
    <property type="evidence" value="ECO:0007669"/>
    <property type="project" value="InterPro"/>
</dbReference>
<name>A0A430QK75_SCHBO</name>
<evidence type="ECO:0000256" key="6">
    <source>
        <dbReference type="ARBA" id="ARBA00022806"/>
    </source>
</evidence>
<dbReference type="GO" id="GO:0003690">
    <property type="term" value="F:double-stranded DNA binding"/>
    <property type="evidence" value="ECO:0007669"/>
    <property type="project" value="TreeGrafter"/>
</dbReference>
<comment type="similarity">
    <text evidence="2">Belongs to the ku70 family.</text>
</comment>
<dbReference type="FunFam" id="2.40.290.10:FF:000001">
    <property type="entry name" value="X-ray repair cross complementing 6"/>
    <property type="match status" value="1"/>
</dbReference>
<evidence type="ECO:0000256" key="7">
    <source>
        <dbReference type="ARBA" id="ARBA00022840"/>
    </source>
</evidence>
<reference evidence="13 14" key="1">
    <citation type="journal article" date="2019" name="PLoS Pathog.">
        <title>Genome sequence of the bovine parasite Schistosoma bovis Tanzania.</title>
        <authorList>
            <person name="Oey H."/>
            <person name="Zakrzewski M."/>
            <person name="Gobert G."/>
            <person name="Gravermann K."/>
            <person name="Stoye J."/>
            <person name="Jones M."/>
            <person name="Mcmanus D."/>
            <person name="Krause L."/>
        </authorList>
    </citation>
    <scope>NUCLEOTIDE SEQUENCE [LARGE SCALE GENOMIC DNA]</scope>
    <source>
        <strain evidence="13 14">TAN1997</strain>
    </source>
</reference>
<dbReference type="GO" id="GO:0016787">
    <property type="term" value="F:hydrolase activity"/>
    <property type="evidence" value="ECO:0007669"/>
    <property type="project" value="UniProtKB-KW"/>
</dbReference>
<evidence type="ECO:0000256" key="10">
    <source>
        <dbReference type="ARBA" id="ARBA00023204"/>
    </source>
</evidence>
<evidence type="ECO:0000256" key="11">
    <source>
        <dbReference type="ARBA" id="ARBA00023242"/>
    </source>
</evidence>
<dbReference type="Pfam" id="PF02735">
    <property type="entry name" value="Ku"/>
    <property type="match status" value="1"/>
</dbReference>
<dbReference type="STRING" id="6184.A0A430QK75"/>
<keyword evidence="14" id="KW-1185">Reference proteome</keyword>
<evidence type="ECO:0000256" key="1">
    <source>
        <dbReference type="ARBA" id="ARBA00004123"/>
    </source>
</evidence>
<dbReference type="InterPro" id="IPR029058">
    <property type="entry name" value="AB_hydrolase_fold"/>
</dbReference>
<comment type="subcellular location">
    <subcellularLocation>
        <location evidence="1">Nucleus</location>
    </subcellularLocation>
</comment>
<keyword evidence="7" id="KW-0067">ATP-binding</keyword>
<dbReference type="GO" id="GO:0003678">
    <property type="term" value="F:DNA helicase activity"/>
    <property type="evidence" value="ECO:0007669"/>
    <property type="project" value="InterPro"/>
</dbReference>
<dbReference type="InterPro" id="IPR006165">
    <property type="entry name" value="Ku70"/>
</dbReference>
<dbReference type="SUPFAM" id="SSF68906">
    <property type="entry name" value="SAP domain"/>
    <property type="match status" value="1"/>
</dbReference>
<gene>
    <name evidence="13" type="ORF">DC041_0011257</name>
</gene>
<dbReference type="InterPro" id="IPR047087">
    <property type="entry name" value="KU70_core_dom"/>
</dbReference>
<protein>
    <submittedName>
        <fullName evidence="13">ATP-dependent DNA helicase 2 subunit 1</fullName>
    </submittedName>
</protein>
<dbReference type="CDD" id="cd00788">
    <property type="entry name" value="KU70"/>
    <property type="match status" value="1"/>
</dbReference>
<evidence type="ECO:0000256" key="5">
    <source>
        <dbReference type="ARBA" id="ARBA00022801"/>
    </source>
</evidence>
<evidence type="ECO:0000259" key="12">
    <source>
        <dbReference type="SMART" id="SM00559"/>
    </source>
</evidence>
<dbReference type="InterPro" id="IPR005161">
    <property type="entry name" value="Ku_N"/>
</dbReference>
<dbReference type="GO" id="GO:0005524">
    <property type="term" value="F:ATP binding"/>
    <property type="evidence" value="ECO:0007669"/>
    <property type="project" value="UniProtKB-KW"/>
</dbReference>
<evidence type="ECO:0000313" key="13">
    <source>
        <dbReference type="EMBL" id="RTG88098.1"/>
    </source>
</evidence>
<dbReference type="AlphaFoldDB" id="A0A430QK75"/>
<dbReference type="GO" id="GO:0006303">
    <property type="term" value="P:double-strand break repair via nonhomologous end joining"/>
    <property type="evidence" value="ECO:0007669"/>
    <property type="project" value="InterPro"/>
</dbReference>
<dbReference type="SUPFAM" id="SSF53300">
    <property type="entry name" value="vWA-like"/>
    <property type="match status" value="1"/>
</dbReference>
<keyword evidence="3" id="KW-0547">Nucleotide-binding</keyword>
<keyword evidence="10" id="KW-0234">DNA repair</keyword>
<evidence type="ECO:0000256" key="9">
    <source>
        <dbReference type="ARBA" id="ARBA00023172"/>
    </source>
</evidence>
<sequence length="711" mass="81441">MDDFEIWVQLESSFIGGSHGGFLTLHLASRYKNLYHVATARNPVAHLVSLIDTSDIPDWCYTESGLADWCEWPLGHLPNDNELMRLSNQSPLNLDKTCINMTSIDNYFGEFLDDEDNEQEQNSKPLQDMRSGVIFLIDCTPTMLGLHGSFDLNSSNAVDSSSVKSGFDLSLLCCQTFQQNKALHSPFDMIGLVLMRTNESSVDMKNIMVLQPLGLADSTRILEIEKLRQLKPDELEKRYGTIPLGLADSTRILEIEKLRQLKPDELEKRYGTIRRAIAKMADMKQYGIELEVIPIKQQNTKFDYELFYDELLEDELMYPDLDKSSYHPDPTERLDELLSRINSHELRRSRLARLPFHLGSSKNLTLGVSVYCLVYPTRIPSPIWLSSSDNKTVRVHRDYYKIIDPYGSFDPVKDLLPSHDLVRGIKLDGRYICFDKDELTEAVRNIAPVGLHLLGFISQKFLKRYYYIRPAHFIYPDEKSIHGSRLWFTALLNRCLHRKLLAIAIYVQRKGQFPRLVALLPQAEQINDDDDDDGDSANRTQTIPPGFHIIFLPYADDFRDIEIPTNEIANESQVDIAKAMIRKLMVPFTPGQIENPTLQRFYSLLEALALNLPKFGAIKRRASEEITAFKECFNLNNENIFKKPRPTQSTCNQEAKCCLSEIECKEAVQSNSLHKYTIPVLRETIKSLGLKISASKKSDIIQKIMDHFSKN</sequence>
<evidence type="ECO:0000256" key="4">
    <source>
        <dbReference type="ARBA" id="ARBA00022763"/>
    </source>
</evidence>
<dbReference type="Pfam" id="PF03730">
    <property type="entry name" value="Ku_C"/>
    <property type="match status" value="1"/>
</dbReference>
<keyword evidence="5" id="KW-0378">Hydrolase</keyword>
<accession>A0A430QK75</accession>
<proteinExistence type="inferred from homology"/>
<feature type="domain" description="Ku" evidence="12">
    <location>
        <begin position="413"/>
        <end position="569"/>
    </location>
</feature>
<dbReference type="PANTHER" id="PTHR12604:SF2">
    <property type="entry name" value="X-RAY REPAIR CROSS-COMPLEMENTING PROTEIN 6"/>
    <property type="match status" value="1"/>
</dbReference>
<dbReference type="PIRSF" id="PIRSF003033">
    <property type="entry name" value="Ku70"/>
    <property type="match status" value="1"/>
</dbReference>
<dbReference type="InterPro" id="IPR016194">
    <property type="entry name" value="SPOC-like_C_dom_sf"/>
</dbReference>
<organism evidence="13 14">
    <name type="scientific">Schistosoma bovis</name>
    <name type="common">Blood fluke</name>
    <dbReference type="NCBI Taxonomy" id="6184"/>
    <lineage>
        <taxon>Eukaryota</taxon>
        <taxon>Metazoa</taxon>
        <taxon>Spiralia</taxon>
        <taxon>Lophotrochozoa</taxon>
        <taxon>Platyhelminthes</taxon>
        <taxon>Trematoda</taxon>
        <taxon>Digenea</taxon>
        <taxon>Strigeidida</taxon>
        <taxon>Schistosomatoidea</taxon>
        <taxon>Schistosomatidae</taxon>
        <taxon>Schistosoma</taxon>
    </lineage>
</organism>
<dbReference type="SUPFAM" id="SSF100939">
    <property type="entry name" value="SPOC domain-like"/>
    <property type="match status" value="1"/>
</dbReference>
<dbReference type="Gene3D" id="3.40.50.410">
    <property type="entry name" value="von Willebrand factor, type A domain"/>
    <property type="match status" value="1"/>
</dbReference>
<evidence type="ECO:0000256" key="2">
    <source>
        <dbReference type="ARBA" id="ARBA00005240"/>
    </source>
</evidence>
<dbReference type="GO" id="GO:0042162">
    <property type="term" value="F:telomeric DNA binding"/>
    <property type="evidence" value="ECO:0007669"/>
    <property type="project" value="InterPro"/>
</dbReference>
<dbReference type="SMART" id="SM00559">
    <property type="entry name" value="Ku78"/>
    <property type="match status" value="1"/>
</dbReference>
<dbReference type="Gene3D" id="4.10.970.10">
    <property type="entry name" value="Ku70, bridge and pillars"/>
    <property type="match status" value="1"/>
</dbReference>
<keyword evidence="11" id="KW-0539">Nucleus</keyword>
<dbReference type="GO" id="GO:0006310">
    <property type="term" value="P:DNA recombination"/>
    <property type="evidence" value="ECO:0007669"/>
    <property type="project" value="UniProtKB-KW"/>
</dbReference>
<dbReference type="Proteomes" id="UP000290809">
    <property type="component" value="Unassembled WGS sequence"/>
</dbReference>
<dbReference type="PANTHER" id="PTHR12604">
    <property type="entry name" value="KU AUTOANTIGEN DNA HELICASE"/>
    <property type="match status" value="1"/>
</dbReference>
<dbReference type="InterPro" id="IPR036361">
    <property type="entry name" value="SAP_dom_sf"/>
</dbReference>
<dbReference type="Gene3D" id="1.10.1600.10">
    <property type="match status" value="1"/>
</dbReference>
<keyword evidence="4" id="KW-0227">DNA damage</keyword>
<dbReference type="SUPFAM" id="SSF53474">
    <property type="entry name" value="alpha/beta-Hydrolases"/>
    <property type="match status" value="1"/>
</dbReference>
<dbReference type="Pfam" id="PF03731">
    <property type="entry name" value="Ku_N"/>
    <property type="match status" value="1"/>
</dbReference>
<dbReference type="EMBL" id="QMKO01001612">
    <property type="protein sequence ID" value="RTG88098.1"/>
    <property type="molecule type" value="Genomic_DNA"/>
</dbReference>
<dbReference type="Gene3D" id="2.40.290.10">
    <property type="match status" value="1"/>
</dbReference>